<dbReference type="Proteomes" id="UP000199034">
    <property type="component" value="Unassembled WGS sequence"/>
</dbReference>
<evidence type="ECO:0000313" key="3">
    <source>
        <dbReference type="Proteomes" id="UP000199034"/>
    </source>
</evidence>
<name>A0A1G6N5G6_9ACTN</name>
<proteinExistence type="predicted"/>
<dbReference type="STRING" id="1045774.SAMN05421872_103149"/>
<protein>
    <submittedName>
        <fullName evidence="2">FlgD Ig-like domain-containing protein</fullName>
    </submittedName>
</protein>
<dbReference type="AlphaFoldDB" id="A0A1G6N5G6"/>
<feature type="domain" description="FlgD/Vpr Ig-like" evidence="1">
    <location>
        <begin position="91"/>
        <end position="151"/>
    </location>
</feature>
<organism evidence="2 3">
    <name type="scientific">Nocardioides lianchengensis</name>
    <dbReference type="NCBI Taxonomy" id="1045774"/>
    <lineage>
        <taxon>Bacteria</taxon>
        <taxon>Bacillati</taxon>
        <taxon>Actinomycetota</taxon>
        <taxon>Actinomycetes</taxon>
        <taxon>Propionibacteriales</taxon>
        <taxon>Nocardioidaceae</taxon>
        <taxon>Nocardioides</taxon>
    </lineage>
</organism>
<evidence type="ECO:0000313" key="2">
    <source>
        <dbReference type="EMBL" id="SDC63070.1"/>
    </source>
</evidence>
<dbReference type="InterPro" id="IPR025965">
    <property type="entry name" value="FlgD/Vpr_Ig-like"/>
</dbReference>
<dbReference type="Pfam" id="PF13860">
    <property type="entry name" value="FlgD_ig"/>
    <property type="match status" value="1"/>
</dbReference>
<dbReference type="Gene3D" id="2.60.40.4070">
    <property type="match status" value="1"/>
</dbReference>
<accession>A0A1G6N5G6</accession>
<dbReference type="RefSeq" id="WP_090852649.1">
    <property type="nucleotide sequence ID" value="NZ_FMZM01000003.1"/>
</dbReference>
<dbReference type="EMBL" id="FMZM01000003">
    <property type="protein sequence ID" value="SDC63070.1"/>
    <property type="molecule type" value="Genomic_DNA"/>
</dbReference>
<dbReference type="OrthoDB" id="10019523at2"/>
<sequence length="291" mass="32066">MTDPRVHLRLARGKRRAAKVLALALATVVTASVLGATGASAHNDGIAGRSQGGTADKGDEQDGSWIQPTEQVFFPHVRDGFKDFAVFNIYASQYENGTADITDENGDVVRSLRFGDAPRGSNASSQARWDGGDETGRIAGVGTYQAHIAADLGMWVDGEYVVTTVRETVQVRIASGIRNRAFTITRAAARTSRRTSGEGCRTRKIDRDLALKCRRGTFASASWRVRLPSRATKVRWDLVRDSASRRGGPGRRMETAARKNRRLLVVTATVTRSRHQRYDAVVVRYHRRVRV</sequence>
<keyword evidence="3" id="KW-1185">Reference proteome</keyword>
<gene>
    <name evidence="2" type="ORF">SAMN05421872_103149</name>
</gene>
<reference evidence="2 3" key="1">
    <citation type="submission" date="2016-10" db="EMBL/GenBank/DDBJ databases">
        <authorList>
            <person name="de Groot N.N."/>
        </authorList>
    </citation>
    <scope>NUCLEOTIDE SEQUENCE [LARGE SCALE GENOMIC DNA]</scope>
    <source>
        <strain evidence="2 3">CGMCC 4.6858</strain>
    </source>
</reference>
<evidence type="ECO:0000259" key="1">
    <source>
        <dbReference type="Pfam" id="PF13860"/>
    </source>
</evidence>